<evidence type="ECO:0000313" key="3">
    <source>
        <dbReference type="Proteomes" id="UP000006054"/>
    </source>
</evidence>
<name>I4AL16_BERLS</name>
<organism evidence="2 3">
    <name type="scientific">Bernardetia litoralis (strain ATCC 23117 / DSM 6794 / NBRC 15988 / NCIMB 1366 / Fx l1 / Sio-4)</name>
    <name type="common">Flexibacter litoralis</name>
    <dbReference type="NCBI Taxonomy" id="880071"/>
    <lineage>
        <taxon>Bacteria</taxon>
        <taxon>Pseudomonadati</taxon>
        <taxon>Bacteroidota</taxon>
        <taxon>Cytophagia</taxon>
        <taxon>Cytophagales</taxon>
        <taxon>Bernardetiaceae</taxon>
        <taxon>Bernardetia</taxon>
    </lineage>
</organism>
<dbReference type="CDD" id="cd05250">
    <property type="entry name" value="CC3_like_SDR_a"/>
    <property type="match status" value="1"/>
</dbReference>
<keyword evidence="3" id="KW-1185">Reference proteome</keyword>
<feature type="domain" description="NAD(P)-binding" evidence="1">
    <location>
        <begin position="9"/>
        <end position="197"/>
    </location>
</feature>
<dbReference type="PANTHER" id="PTHR14097:SF7">
    <property type="entry name" value="OXIDOREDUCTASE HTATIP2"/>
    <property type="match status" value="1"/>
</dbReference>
<dbReference type="HOGENOM" id="CLU_071330_2_0_10"/>
<reference evidence="3" key="1">
    <citation type="submission" date="2012-06" db="EMBL/GenBank/DDBJ databases">
        <title>The complete genome of Flexibacter litoralis DSM 6794.</title>
        <authorList>
            <person name="Lucas S."/>
            <person name="Copeland A."/>
            <person name="Lapidus A."/>
            <person name="Glavina del Rio T."/>
            <person name="Dalin E."/>
            <person name="Tice H."/>
            <person name="Bruce D."/>
            <person name="Goodwin L."/>
            <person name="Pitluck S."/>
            <person name="Peters L."/>
            <person name="Ovchinnikova G."/>
            <person name="Lu M."/>
            <person name="Kyrpides N."/>
            <person name="Mavromatis K."/>
            <person name="Ivanova N."/>
            <person name="Brettin T."/>
            <person name="Detter J.C."/>
            <person name="Han C."/>
            <person name="Larimer F."/>
            <person name="Land M."/>
            <person name="Hauser L."/>
            <person name="Markowitz V."/>
            <person name="Cheng J.-F."/>
            <person name="Hugenholtz P."/>
            <person name="Woyke T."/>
            <person name="Wu D."/>
            <person name="Spring S."/>
            <person name="Lang E."/>
            <person name="Kopitz M."/>
            <person name="Brambilla E."/>
            <person name="Klenk H.-P."/>
            <person name="Eisen J.A."/>
        </authorList>
    </citation>
    <scope>NUCLEOTIDE SEQUENCE [LARGE SCALE GENOMIC DNA]</scope>
    <source>
        <strain evidence="3">ATCC 23117 / DSM 6794 / NBRC 15988 / NCIMB 1366 / Sio-4</strain>
    </source>
</reference>
<proteinExistence type="predicted"/>
<evidence type="ECO:0000313" key="2">
    <source>
        <dbReference type="EMBL" id="AFM04651.1"/>
    </source>
</evidence>
<sequence>MGKTAVIAGATGLIGQELIKHLSNDSRYDKILALTRKPKASDLPKVEYVVVDFEHLPIYQKEINGDDAFCALGTTRQKAGSKEAFYKVDYTYIWEFGRIMAQNRAQSFTLVSSMGADKDSFFYYNEVKGKIEDAISQLDFKKITIVRPSLLLGDREEERFGEGIAQTFSKLFSPIIPAKYDGIEASQVAKAMIKAANDGKNELEIIENDELLKM</sequence>
<dbReference type="OrthoDB" id="9798632at2"/>
<dbReference type="PATRIC" id="fig|880071.3.peg.2265"/>
<dbReference type="Proteomes" id="UP000006054">
    <property type="component" value="Chromosome"/>
</dbReference>
<dbReference type="InterPro" id="IPR036291">
    <property type="entry name" value="NAD(P)-bd_dom_sf"/>
</dbReference>
<dbReference type="PANTHER" id="PTHR14097">
    <property type="entry name" value="OXIDOREDUCTASE HTATIP2"/>
    <property type="match status" value="1"/>
</dbReference>
<dbReference type="Pfam" id="PF13460">
    <property type="entry name" value="NAD_binding_10"/>
    <property type="match status" value="1"/>
</dbReference>
<protein>
    <recommendedName>
        <fullName evidence="1">NAD(P)-binding domain-containing protein</fullName>
    </recommendedName>
</protein>
<accession>I4AL16</accession>
<dbReference type="InterPro" id="IPR016040">
    <property type="entry name" value="NAD(P)-bd_dom"/>
</dbReference>
<dbReference type="RefSeq" id="WP_014798097.1">
    <property type="nucleotide sequence ID" value="NC_018018.1"/>
</dbReference>
<dbReference type="EMBL" id="CP003345">
    <property type="protein sequence ID" value="AFM04651.1"/>
    <property type="molecule type" value="Genomic_DNA"/>
</dbReference>
<dbReference type="Gene3D" id="3.40.50.720">
    <property type="entry name" value="NAD(P)-binding Rossmann-like Domain"/>
    <property type="match status" value="1"/>
</dbReference>
<dbReference type="eggNOG" id="COG0702">
    <property type="taxonomic scope" value="Bacteria"/>
</dbReference>
<dbReference type="STRING" id="880071.Fleli_2276"/>
<dbReference type="SUPFAM" id="SSF51735">
    <property type="entry name" value="NAD(P)-binding Rossmann-fold domains"/>
    <property type="match status" value="1"/>
</dbReference>
<dbReference type="AlphaFoldDB" id="I4AL16"/>
<dbReference type="KEGG" id="fli:Fleli_2276"/>
<gene>
    <name evidence="2" type="ordered locus">Fleli_2276</name>
</gene>
<evidence type="ECO:0000259" key="1">
    <source>
        <dbReference type="Pfam" id="PF13460"/>
    </source>
</evidence>